<comment type="caution">
    <text evidence="1">The sequence shown here is derived from an EMBL/GenBank/DDBJ whole genome shotgun (WGS) entry which is preliminary data.</text>
</comment>
<accession>A0A5A5U3D0</accession>
<organism evidence="1 2">
    <name type="scientific">Leuconostoc citreum</name>
    <dbReference type="NCBI Taxonomy" id="33964"/>
    <lineage>
        <taxon>Bacteria</taxon>
        <taxon>Bacillati</taxon>
        <taxon>Bacillota</taxon>
        <taxon>Bacilli</taxon>
        <taxon>Lactobacillales</taxon>
        <taxon>Lactobacillaceae</taxon>
        <taxon>Leuconostoc</taxon>
    </lineage>
</organism>
<dbReference type="GeneID" id="61103146"/>
<protein>
    <submittedName>
        <fullName evidence="1">Uncharacterized protein</fullName>
    </submittedName>
</protein>
<evidence type="ECO:0000313" key="2">
    <source>
        <dbReference type="Proteomes" id="UP000323274"/>
    </source>
</evidence>
<name>A0A5A5U3D0_LEUCI</name>
<gene>
    <name evidence="1" type="ORF">LCIT_17880</name>
</gene>
<dbReference type="RefSeq" id="WP_040177524.1">
    <property type="nucleotide sequence ID" value="NZ_BJJW01000015.1"/>
</dbReference>
<dbReference type="Proteomes" id="UP000323274">
    <property type="component" value="Unassembled WGS sequence"/>
</dbReference>
<proteinExistence type="predicted"/>
<evidence type="ECO:0000313" key="1">
    <source>
        <dbReference type="EMBL" id="GDZ84546.1"/>
    </source>
</evidence>
<sequence>MSFFDFFKKKPTATNTTTSVELPEEQTITWENTFDPDLFFQGYEAAVTDLENNGKVAAAETLRANQSKLQLAFLTRFEKQLQNDLQHIADSEMKTDHIIASVNAVRVYNKQMNVTVRAHLAQTKKHLIGEEI</sequence>
<dbReference type="EMBL" id="BJJW01000015">
    <property type="protein sequence ID" value="GDZ84546.1"/>
    <property type="molecule type" value="Genomic_DNA"/>
</dbReference>
<dbReference type="AlphaFoldDB" id="A0A5A5U3D0"/>
<reference evidence="1 2" key="1">
    <citation type="submission" date="2019-04" db="EMBL/GenBank/DDBJ databases">
        <title>A pseudo-fructophilic Leuconostoc citreum strain F192-5 isolated from peel of satsuma mandarin: the first report for isolation and characterization of strain-dependent fructophilic-like characteristics.</title>
        <authorList>
            <person name="Maeno S."/>
            <person name="Tanizawa Y."/>
            <person name="Kajikawa A."/>
            <person name="Kanesaki Y."/>
            <person name="Kubota E."/>
            <person name="Arita M."/>
            <person name="Leon D."/>
            <person name="Endo A."/>
        </authorList>
    </citation>
    <scope>NUCLEOTIDE SEQUENCE [LARGE SCALE GENOMIC DNA]</scope>
    <source>
        <strain evidence="1 2">F192-5</strain>
    </source>
</reference>